<feature type="region of interest" description="Disordered" evidence="1">
    <location>
        <begin position="1"/>
        <end position="47"/>
    </location>
</feature>
<keyword evidence="3" id="KW-1185">Reference proteome</keyword>
<reference evidence="2 3" key="1">
    <citation type="submission" date="2022-04" db="EMBL/GenBank/DDBJ databases">
        <title>Positive selection, recombination, and allopatry shape intraspecific diversity of widespread and dominant cyanobacteria.</title>
        <authorList>
            <person name="Wei J."/>
            <person name="Shu W."/>
            <person name="Hu C."/>
        </authorList>
    </citation>
    <scope>NUCLEOTIDE SEQUENCE [LARGE SCALE GENOMIC DNA]</scope>
    <source>
        <strain evidence="2 3">AS-A4</strain>
    </source>
</reference>
<evidence type="ECO:0000313" key="2">
    <source>
        <dbReference type="EMBL" id="MEP1058291.1"/>
    </source>
</evidence>
<gene>
    <name evidence="2" type="ORF">NDI38_07535</name>
</gene>
<dbReference type="RefSeq" id="WP_190455428.1">
    <property type="nucleotide sequence ID" value="NZ_JAMPLM010000004.1"/>
</dbReference>
<evidence type="ECO:0000256" key="1">
    <source>
        <dbReference type="SAM" id="MobiDB-lite"/>
    </source>
</evidence>
<organism evidence="2 3">
    <name type="scientific">Stenomitos frigidus AS-A4</name>
    <dbReference type="NCBI Taxonomy" id="2933935"/>
    <lineage>
        <taxon>Bacteria</taxon>
        <taxon>Bacillati</taxon>
        <taxon>Cyanobacteriota</taxon>
        <taxon>Cyanophyceae</taxon>
        <taxon>Leptolyngbyales</taxon>
        <taxon>Leptolyngbyaceae</taxon>
        <taxon>Stenomitos</taxon>
    </lineage>
</organism>
<feature type="compositionally biased region" description="Polar residues" evidence="1">
    <location>
        <begin position="24"/>
        <end position="47"/>
    </location>
</feature>
<sequence length="47" mass="5256">MTEQFRHFSTPAKMDSIKALRGFTDSTATKPTPQRKQGRATQRSVGC</sequence>
<proteinExistence type="predicted"/>
<dbReference type="EMBL" id="JAMPLM010000004">
    <property type="protein sequence ID" value="MEP1058291.1"/>
    <property type="molecule type" value="Genomic_DNA"/>
</dbReference>
<evidence type="ECO:0000313" key="3">
    <source>
        <dbReference type="Proteomes" id="UP001476950"/>
    </source>
</evidence>
<protein>
    <submittedName>
        <fullName evidence="2">Uncharacterized protein</fullName>
    </submittedName>
</protein>
<accession>A0ABV0KGW6</accession>
<comment type="caution">
    <text evidence="2">The sequence shown here is derived from an EMBL/GenBank/DDBJ whole genome shotgun (WGS) entry which is preliminary data.</text>
</comment>
<dbReference type="Proteomes" id="UP001476950">
    <property type="component" value="Unassembled WGS sequence"/>
</dbReference>
<name>A0ABV0KGW6_9CYAN</name>